<dbReference type="AlphaFoldDB" id="A0A645C7H7"/>
<evidence type="ECO:0000313" key="1">
    <source>
        <dbReference type="EMBL" id="MPM72951.1"/>
    </source>
</evidence>
<accession>A0A645C7H7</accession>
<dbReference type="EMBL" id="VSSQ01025059">
    <property type="protein sequence ID" value="MPM72951.1"/>
    <property type="molecule type" value="Genomic_DNA"/>
</dbReference>
<dbReference type="Gene3D" id="2.60.120.40">
    <property type="match status" value="1"/>
</dbReference>
<name>A0A645C7H7_9ZZZZ</name>
<organism evidence="1">
    <name type="scientific">bioreactor metagenome</name>
    <dbReference type="NCBI Taxonomy" id="1076179"/>
    <lineage>
        <taxon>unclassified sequences</taxon>
        <taxon>metagenomes</taxon>
        <taxon>ecological metagenomes</taxon>
    </lineage>
</organism>
<proteinExistence type="predicted"/>
<protein>
    <recommendedName>
        <fullName evidence="2">BclA C-terminal domain-containing protein</fullName>
    </recommendedName>
</protein>
<evidence type="ECO:0008006" key="2">
    <source>
        <dbReference type="Google" id="ProtNLM"/>
    </source>
</evidence>
<comment type="caution">
    <text evidence="1">The sequence shown here is derived from an EMBL/GenBank/DDBJ whole genome shotgun (WGS) entry which is preliminary data.</text>
</comment>
<gene>
    <name evidence="1" type="ORF">SDC9_119927</name>
</gene>
<reference evidence="1" key="1">
    <citation type="submission" date="2019-08" db="EMBL/GenBank/DDBJ databases">
        <authorList>
            <person name="Kucharzyk K."/>
            <person name="Murdoch R.W."/>
            <person name="Higgins S."/>
            <person name="Loffler F."/>
        </authorList>
    </citation>
    <scope>NUCLEOTIDE SEQUENCE</scope>
</reference>
<sequence length="113" mass="11602">MVFNTTVLDLSPNISYNSATGEFTISQTGNYYVSWWIAVDGAESATTISFGVSLNAGAPIIASSPIVSNQLSGIALISVVAAPAVVTLVNATGFTAFIADTPVQASMIILEVS</sequence>
<dbReference type="InterPro" id="IPR008983">
    <property type="entry name" value="Tumour_necrosis_fac-like_dom"/>
</dbReference>
<dbReference type="SUPFAM" id="SSF49842">
    <property type="entry name" value="TNF-like"/>
    <property type="match status" value="1"/>
</dbReference>